<name>A0A117PME5_9ACTN</name>
<dbReference type="Pfam" id="PF05257">
    <property type="entry name" value="CHAP"/>
    <property type="match status" value="1"/>
</dbReference>
<dbReference type="AlphaFoldDB" id="A0A117PME5"/>
<dbReference type="RefSeq" id="WP_030498665.1">
    <property type="nucleotide sequence ID" value="NZ_KQ948157.1"/>
</dbReference>
<evidence type="ECO:0000259" key="1">
    <source>
        <dbReference type="Pfam" id="PF05257"/>
    </source>
</evidence>
<comment type="caution">
    <text evidence="2">The sequence shown here is derived from an EMBL/GenBank/DDBJ whole genome shotgun (WGS) entry which is preliminary data.</text>
</comment>
<feature type="domain" description="Peptidase C51" evidence="1">
    <location>
        <begin position="42"/>
        <end position="122"/>
    </location>
</feature>
<evidence type="ECO:0000313" key="2">
    <source>
        <dbReference type="EMBL" id="KUM82363.1"/>
    </source>
</evidence>
<organism evidence="2 3">
    <name type="scientific">Streptomyces pseudovenezuelae</name>
    <dbReference type="NCBI Taxonomy" id="67350"/>
    <lineage>
        <taxon>Bacteria</taxon>
        <taxon>Bacillati</taxon>
        <taxon>Actinomycetota</taxon>
        <taxon>Actinomycetes</taxon>
        <taxon>Kitasatosporales</taxon>
        <taxon>Streptomycetaceae</taxon>
        <taxon>Streptomyces</taxon>
        <taxon>Streptomyces aurantiacus group</taxon>
    </lineage>
</organism>
<protein>
    <recommendedName>
        <fullName evidence="1">Peptidase C51 domain-containing protein</fullName>
    </recommendedName>
</protein>
<dbReference type="EMBL" id="LMWM01000059">
    <property type="protein sequence ID" value="KUM82363.1"/>
    <property type="molecule type" value="Genomic_DNA"/>
</dbReference>
<accession>A0A117PME5</accession>
<gene>
    <name evidence="2" type="ORF">AQI94_41995</name>
</gene>
<dbReference type="OrthoDB" id="3476732at2"/>
<dbReference type="Proteomes" id="UP000053039">
    <property type="component" value="Unassembled WGS sequence"/>
</dbReference>
<dbReference type="InterPro" id="IPR007921">
    <property type="entry name" value="CHAP_dom"/>
</dbReference>
<sequence length="173" mass="19121">MYDIDSVLKLAQSQAGYREGRSAGHWNNRQKYSDQVHGLEWSDGQPWCCTFANWCFSQAGVAVPAGAVTASCAAGVAAYRKARRWTEYPVIGAQVFYGKGGGVHTGIVLKYDDTHVWAVEGNTNTSGSPEGDGVYVKKRTRRDPYVYGYGIPYYENDTGNTPDPVWRNKPLGR</sequence>
<dbReference type="InterPro" id="IPR038765">
    <property type="entry name" value="Papain-like_cys_pep_sf"/>
</dbReference>
<reference evidence="2 3" key="1">
    <citation type="submission" date="2015-10" db="EMBL/GenBank/DDBJ databases">
        <title>Draft genome sequence of Streptomyces pseudovenezuelae DSM 40212, type strain for the species Streptomyces pseudovenezuelae.</title>
        <authorList>
            <person name="Ruckert C."/>
            <person name="Winkler A."/>
            <person name="Kalinowski J."/>
            <person name="Kampfer P."/>
            <person name="Glaeser S."/>
        </authorList>
    </citation>
    <scope>NUCLEOTIDE SEQUENCE [LARGE SCALE GENOMIC DNA]</scope>
    <source>
        <strain evidence="2 3">DSM 40212</strain>
    </source>
</reference>
<proteinExistence type="predicted"/>
<dbReference type="SUPFAM" id="SSF54001">
    <property type="entry name" value="Cysteine proteinases"/>
    <property type="match status" value="1"/>
</dbReference>
<evidence type="ECO:0000313" key="3">
    <source>
        <dbReference type="Proteomes" id="UP000053039"/>
    </source>
</evidence>